<dbReference type="SUPFAM" id="SSF54631">
    <property type="entry name" value="CBS-domain pair"/>
    <property type="match status" value="1"/>
</dbReference>
<evidence type="ECO:0000259" key="4">
    <source>
        <dbReference type="PROSITE" id="PS51371"/>
    </source>
</evidence>
<sequence>MLMRAISMVPAAMMLVTSTQTVASAEEGYESRPYYGGGNKYGDYGGGSKYGGKYDYKVLKPFPKYANKFYGGKYYGDYGYECGTNYPQYKWYKPGSWKFSKYSKNNYYVDCNLPDEKADDEEKRDVHTPCFFENHATPGFVDWYESPVSSVMTDLVHDVDADAPISSARELLNKYNFTGIPVTEHHLGADGSYHAASPNQSVQGGDGRLVVGIISKKDLPADADDTFYQTHLCRSIMTSPAIIVPSDGSIEDAAKIMLEHRICRVPVIDPTNNHLVGVVSRSDVFIEPLADTD</sequence>
<dbReference type="SMART" id="SM00116">
    <property type="entry name" value="CBS"/>
    <property type="match status" value="1"/>
</dbReference>
<dbReference type="InterPro" id="IPR000644">
    <property type="entry name" value="CBS_dom"/>
</dbReference>
<dbReference type="PROSITE" id="PS51371">
    <property type="entry name" value="CBS"/>
    <property type="match status" value="1"/>
</dbReference>
<dbReference type="EMBL" id="BNJQ01000013">
    <property type="protein sequence ID" value="GHP06514.1"/>
    <property type="molecule type" value="Genomic_DNA"/>
</dbReference>
<keyword evidence="6" id="KW-1185">Reference proteome</keyword>
<dbReference type="Pfam" id="PF00571">
    <property type="entry name" value="CBS"/>
    <property type="match status" value="1"/>
</dbReference>
<dbReference type="Gene3D" id="3.10.580.10">
    <property type="entry name" value="CBS-domain"/>
    <property type="match status" value="2"/>
</dbReference>
<organism evidence="5 6">
    <name type="scientific">Pycnococcus provasolii</name>
    <dbReference type="NCBI Taxonomy" id="41880"/>
    <lineage>
        <taxon>Eukaryota</taxon>
        <taxon>Viridiplantae</taxon>
        <taxon>Chlorophyta</taxon>
        <taxon>Pseudoscourfieldiophyceae</taxon>
        <taxon>Pseudoscourfieldiales</taxon>
        <taxon>Pycnococcaceae</taxon>
        <taxon>Pycnococcus</taxon>
    </lineage>
</organism>
<comment type="caution">
    <text evidence="5">The sequence shown here is derived from an EMBL/GenBank/DDBJ whole genome shotgun (WGS) entry which is preliminary data.</text>
</comment>
<reference evidence="5" key="1">
    <citation type="submission" date="2020-10" db="EMBL/GenBank/DDBJ databases">
        <title>Unveiling of a novel bifunctional photoreceptor, Dualchrome1, isolated from a cosmopolitan green alga.</title>
        <authorList>
            <person name="Suzuki S."/>
            <person name="Kawachi M."/>
        </authorList>
    </citation>
    <scope>NUCLEOTIDE SEQUENCE</scope>
    <source>
        <strain evidence="5">NIES 2893</strain>
    </source>
</reference>
<evidence type="ECO:0000256" key="1">
    <source>
        <dbReference type="ARBA" id="ARBA00023122"/>
    </source>
</evidence>
<gene>
    <name evidence="5" type="ORF">PPROV_000525900</name>
</gene>
<feature type="signal peptide" evidence="3">
    <location>
        <begin position="1"/>
        <end position="25"/>
    </location>
</feature>
<dbReference type="Proteomes" id="UP000660262">
    <property type="component" value="Unassembled WGS sequence"/>
</dbReference>
<dbReference type="PANTHER" id="PTHR43080">
    <property type="entry name" value="CBS DOMAIN-CONTAINING PROTEIN CBSX3, MITOCHONDRIAL"/>
    <property type="match status" value="1"/>
</dbReference>
<proteinExistence type="predicted"/>
<evidence type="ECO:0000256" key="2">
    <source>
        <dbReference type="PROSITE-ProRule" id="PRU00703"/>
    </source>
</evidence>
<protein>
    <recommendedName>
        <fullName evidence="4">CBS domain-containing protein</fullName>
    </recommendedName>
</protein>
<evidence type="ECO:0000256" key="3">
    <source>
        <dbReference type="SAM" id="SignalP"/>
    </source>
</evidence>
<dbReference type="InterPro" id="IPR051257">
    <property type="entry name" value="Diverse_CBS-Domain"/>
</dbReference>
<name>A0A830HHC3_9CHLO</name>
<feature type="domain" description="CBS" evidence="4">
    <location>
        <begin position="237"/>
        <end position="293"/>
    </location>
</feature>
<dbReference type="AlphaFoldDB" id="A0A830HHC3"/>
<dbReference type="PANTHER" id="PTHR43080:SF2">
    <property type="entry name" value="CBS DOMAIN-CONTAINING PROTEIN"/>
    <property type="match status" value="1"/>
</dbReference>
<evidence type="ECO:0000313" key="5">
    <source>
        <dbReference type="EMBL" id="GHP06514.1"/>
    </source>
</evidence>
<accession>A0A830HHC3</accession>
<keyword evidence="1 2" id="KW-0129">CBS domain</keyword>
<feature type="chain" id="PRO_5032657548" description="CBS domain-containing protein" evidence="3">
    <location>
        <begin position="26"/>
        <end position="293"/>
    </location>
</feature>
<keyword evidence="3" id="KW-0732">Signal</keyword>
<dbReference type="InterPro" id="IPR046342">
    <property type="entry name" value="CBS_dom_sf"/>
</dbReference>
<evidence type="ECO:0000313" key="6">
    <source>
        <dbReference type="Proteomes" id="UP000660262"/>
    </source>
</evidence>
<dbReference type="OrthoDB" id="418595at2759"/>